<reference evidence="1 2" key="1">
    <citation type="submission" date="2018-06" db="EMBL/GenBank/DDBJ databases">
        <title>Genomic Encyclopedia of Archaeal and Bacterial Type Strains, Phase II (KMG-II): from individual species to whole genera.</title>
        <authorList>
            <person name="Goeker M."/>
        </authorList>
    </citation>
    <scope>NUCLEOTIDE SEQUENCE [LARGE SCALE GENOMIC DNA]</scope>
    <source>
        <strain evidence="1 2">T4</strain>
    </source>
</reference>
<evidence type="ECO:0000313" key="2">
    <source>
        <dbReference type="Proteomes" id="UP000248917"/>
    </source>
</evidence>
<gene>
    <name evidence="1" type="ORF">CLV31_107173</name>
</gene>
<proteinExistence type="predicted"/>
<protein>
    <submittedName>
        <fullName evidence="1">Uncharacterized protein</fullName>
    </submittedName>
</protein>
<keyword evidence="2" id="KW-1185">Reference proteome</keyword>
<organism evidence="1 2">
    <name type="scientific">Algoriphagus aquaeductus</name>
    <dbReference type="NCBI Taxonomy" id="475299"/>
    <lineage>
        <taxon>Bacteria</taxon>
        <taxon>Pseudomonadati</taxon>
        <taxon>Bacteroidota</taxon>
        <taxon>Cytophagia</taxon>
        <taxon>Cytophagales</taxon>
        <taxon>Cyclobacteriaceae</taxon>
        <taxon>Algoriphagus</taxon>
    </lineage>
</organism>
<sequence>MAHARNCTAKIEDVGENLLEAEGKGEGKLPVHHTRNL</sequence>
<accession>A0A326RR53</accession>
<name>A0A326RR53_9BACT</name>
<dbReference type="AlphaFoldDB" id="A0A326RR53"/>
<dbReference type="EMBL" id="QKTX01000007">
    <property type="protein sequence ID" value="PZV83221.1"/>
    <property type="molecule type" value="Genomic_DNA"/>
</dbReference>
<dbReference type="Proteomes" id="UP000248917">
    <property type="component" value="Unassembled WGS sequence"/>
</dbReference>
<evidence type="ECO:0000313" key="1">
    <source>
        <dbReference type="EMBL" id="PZV83221.1"/>
    </source>
</evidence>
<comment type="caution">
    <text evidence="1">The sequence shown here is derived from an EMBL/GenBank/DDBJ whole genome shotgun (WGS) entry which is preliminary data.</text>
</comment>